<evidence type="ECO:0000256" key="12">
    <source>
        <dbReference type="ARBA" id="ARBA00022884"/>
    </source>
</evidence>
<evidence type="ECO:0000256" key="10">
    <source>
        <dbReference type="ARBA" id="ARBA00022801"/>
    </source>
</evidence>
<dbReference type="PANTHER" id="PTHR15092">
    <property type="entry name" value="POLY A -SPECIFIC RIBONUCLEASE/TARGET OF EGR1, MEMBER 1"/>
    <property type="match status" value="1"/>
</dbReference>
<gene>
    <name evidence="17" type="ORF">PAL_GLEAN10009724</name>
</gene>
<evidence type="ECO:0000256" key="2">
    <source>
        <dbReference type="ARBA" id="ARBA00004123"/>
    </source>
</evidence>
<dbReference type="InterPro" id="IPR001374">
    <property type="entry name" value="R3H_dom"/>
</dbReference>
<dbReference type="Gene3D" id="3.30.1370.50">
    <property type="entry name" value="R3H-like domain"/>
    <property type="match status" value="1"/>
</dbReference>
<reference evidence="18" key="1">
    <citation type="journal article" date="2013" name="Science">
        <title>Comparative analysis of bat genomes provides insight into the evolution of flight and immunity.</title>
        <authorList>
            <person name="Zhang G."/>
            <person name="Cowled C."/>
            <person name="Shi Z."/>
            <person name="Huang Z."/>
            <person name="Bishop-Lilly K.A."/>
            <person name="Fang X."/>
            <person name="Wynne J.W."/>
            <person name="Xiong Z."/>
            <person name="Baker M.L."/>
            <person name="Zhao W."/>
            <person name="Tachedjian M."/>
            <person name="Zhu Y."/>
            <person name="Zhou P."/>
            <person name="Jiang X."/>
            <person name="Ng J."/>
            <person name="Yang L."/>
            <person name="Wu L."/>
            <person name="Xiao J."/>
            <person name="Feng Y."/>
            <person name="Chen Y."/>
            <person name="Sun X."/>
            <person name="Zhang Y."/>
            <person name="Marsh G.A."/>
            <person name="Crameri G."/>
            <person name="Broder C.C."/>
            <person name="Frey K.G."/>
            <person name="Wang L.F."/>
            <person name="Wang J."/>
        </authorList>
    </citation>
    <scope>NUCLEOTIDE SEQUENCE [LARGE SCALE GENOMIC DNA]</scope>
</reference>
<dbReference type="PROSITE" id="PS51061">
    <property type="entry name" value="R3H"/>
    <property type="match status" value="1"/>
</dbReference>
<dbReference type="GO" id="GO:0005634">
    <property type="term" value="C:nucleus"/>
    <property type="evidence" value="ECO:0007669"/>
    <property type="project" value="UniProtKB-SubCell"/>
</dbReference>
<keyword evidence="13" id="KW-0539">Nucleus</keyword>
<dbReference type="GO" id="GO:1990432">
    <property type="term" value="P:siRNA 3'-end processing"/>
    <property type="evidence" value="ECO:0007669"/>
    <property type="project" value="TreeGrafter"/>
</dbReference>
<dbReference type="eggNOG" id="KOG1990">
    <property type="taxonomic scope" value="Eukaryota"/>
</dbReference>
<comment type="similarity">
    <text evidence="4">Belongs to the CAF1 family.</text>
</comment>
<dbReference type="Pfam" id="PF08675">
    <property type="entry name" value="RNA_bind"/>
    <property type="match status" value="1"/>
</dbReference>
<protein>
    <recommendedName>
        <fullName evidence="6">Poly(A)-specific ribonuclease PARN</fullName>
        <ecNumber evidence="5">3.1.13.4</ecNumber>
    </recommendedName>
    <alternativeName>
        <fullName evidence="14">Polyadenylate-specific ribonuclease</fullName>
    </alternativeName>
</protein>
<evidence type="ECO:0000313" key="17">
    <source>
        <dbReference type="EMBL" id="ELK13541.1"/>
    </source>
</evidence>
<dbReference type="GO" id="GO:0005737">
    <property type="term" value="C:cytoplasm"/>
    <property type="evidence" value="ECO:0007669"/>
    <property type="project" value="UniProtKB-SubCell"/>
</dbReference>
<dbReference type="EC" id="3.1.13.4" evidence="5"/>
<dbReference type="SUPFAM" id="SSF82708">
    <property type="entry name" value="R3H domain"/>
    <property type="match status" value="1"/>
</dbReference>
<comment type="catalytic activity">
    <reaction evidence="1">
        <text>Exonucleolytic cleavage of poly(A) to 5'-AMP.</text>
        <dbReference type="EC" id="3.1.13.4"/>
    </reaction>
</comment>
<feature type="region of interest" description="Disordered" evidence="15">
    <location>
        <begin position="1"/>
        <end position="23"/>
    </location>
</feature>
<dbReference type="FunFam" id="3.30.420.10:FF:000035">
    <property type="entry name" value="Poly(A)-specific ribonuclease PARN"/>
    <property type="match status" value="1"/>
</dbReference>
<keyword evidence="12" id="KW-0694">RNA-binding</keyword>
<dbReference type="AlphaFoldDB" id="L5KRG7"/>
<evidence type="ECO:0000256" key="1">
    <source>
        <dbReference type="ARBA" id="ARBA00001663"/>
    </source>
</evidence>
<dbReference type="FunCoup" id="L5KRG7">
    <property type="interactions" value="2924"/>
</dbReference>
<dbReference type="FunFam" id="3.30.1370.50:FF:000014">
    <property type="entry name" value="Poly(A)-specific ribonuclease PARN"/>
    <property type="match status" value="1"/>
</dbReference>
<dbReference type="InterPro" id="IPR036867">
    <property type="entry name" value="R3H_dom_sf"/>
</dbReference>
<dbReference type="InParanoid" id="L5KRG7"/>
<dbReference type="STRING" id="9402.L5KRG7"/>
<evidence type="ECO:0000256" key="4">
    <source>
        <dbReference type="ARBA" id="ARBA00008372"/>
    </source>
</evidence>
<dbReference type="InterPro" id="IPR051181">
    <property type="entry name" value="CAF1_poly(A)_ribonucleases"/>
</dbReference>
<dbReference type="InterPro" id="IPR012677">
    <property type="entry name" value="Nucleotide-bd_a/b_plait_sf"/>
</dbReference>
<evidence type="ECO:0000256" key="8">
    <source>
        <dbReference type="ARBA" id="ARBA00022722"/>
    </source>
</evidence>
<proteinExistence type="inferred from homology"/>
<dbReference type="CDD" id="cd12428">
    <property type="entry name" value="RRM_PARN"/>
    <property type="match status" value="1"/>
</dbReference>
<dbReference type="FunFam" id="3.30.70.330:FF:000196">
    <property type="entry name" value="Poly(A)-specific ribonuclease PARN"/>
    <property type="match status" value="1"/>
</dbReference>
<evidence type="ECO:0000256" key="7">
    <source>
        <dbReference type="ARBA" id="ARBA00022490"/>
    </source>
</evidence>
<sequence>MAPHCIPRREGSPTLAPPLRDASTRDARRRALFPEITVVVSGAAVSAAAVVPAELLRVQRLRRDRAGPVFRPPCRMEIIRSNFKSNLHKVYQAIEEADFFAIDGEFSGISDGPSVTTLTNGFDTPEERYQKLKKHSMDFLLFQFGLCTFKYDYTDSKYITKSFNFYVFPKPFNRSSPDVKFVCQSSSIDFLASQGFDFNKVFRNGIPYLNQEEERQLREQYDEKRLQSNGAGALSYVSPNTSKCPVTIPEDQKKFIDQVVEKIEDLLKSEENKNLDLDPCTGFQRKLIYQTLSWKYPKGIHVETLETEKKERYIVVSKVDEEERKRREQQKHAKEQEELNDAVGFSRVIHAIANSGKLVIGHNMLLDVMHTVHQFYCPLPAKSNTAVNTVALSLPLSYFCNLKVVIAFHDNCITVWDSKGFILDLNEFKEMTTCVFPRLLDTKLMASTQPFKDIINNTSLAELEKRLKETPFTPPKVESAEDFPSYDTASEQLHEAGYDAYITGLCFISMANYLGSFLSPPKIHVSARSKLIEPFFNKLFLMRVMDIPYLNLEGPDLQPKRDHVLHVTFPKEWKTSDLYQLFSAFGNIQISWIDDTSAFVSLSQPDQVQIEGNSQNKYLAICMCCACDHSFLWQK</sequence>
<evidence type="ECO:0000256" key="14">
    <source>
        <dbReference type="ARBA" id="ARBA00031923"/>
    </source>
</evidence>
<accession>L5KRG7</accession>
<dbReference type="PANTHER" id="PTHR15092:SF44">
    <property type="entry name" value="POLY(A)-SPECIFIC RIBONUCLEASE PARN"/>
    <property type="match status" value="1"/>
</dbReference>
<organism evidence="17 18">
    <name type="scientific">Pteropus alecto</name>
    <name type="common">Black flying fox</name>
    <dbReference type="NCBI Taxonomy" id="9402"/>
    <lineage>
        <taxon>Eukaryota</taxon>
        <taxon>Metazoa</taxon>
        <taxon>Chordata</taxon>
        <taxon>Craniata</taxon>
        <taxon>Vertebrata</taxon>
        <taxon>Euteleostomi</taxon>
        <taxon>Mammalia</taxon>
        <taxon>Eutheria</taxon>
        <taxon>Laurasiatheria</taxon>
        <taxon>Chiroptera</taxon>
        <taxon>Yinpterochiroptera</taxon>
        <taxon>Pteropodoidea</taxon>
        <taxon>Pteropodidae</taxon>
        <taxon>Pteropodinae</taxon>
        <taxon>Pteropus</taxon>
    </lineage>
</organism>
<keyword evidence="10" id="KW-0378">Hydrolase</keyword>
<evidence type="ECO:0000256" key="15">
    <source>
        <dbReference type="SAM" id="MobiDB-lite"/>
    </source>
</evidence>
<dbReference type="CDD" id="cd02637">
    <property type="entry name" value="R3H_PARN"/>
    <property type="match status" value="1"/>
</dbReference>
<dbReference type="InterPro" id="IPR035979">
    <property type="entry name" value="RBD_domain_sf"/>
</dbReference>
<evidence type="ECO:0000256" key="3">
    <source>
        <dbReference type="ARBA" id="ARBA00004496"/>
    </source>
</evidence>
<keyword evidence="9" id="KW-0479">Metal-binding</keyword>
<dbReference type="FunFam" id="3.30.420.10:FF:000196">
    <property type="entry name" value="Poly(A)-specific ribonuclease PARN"/>
    <property type="match status" value="1"/>
</dbReference>
<dbReference type="InterPro" id="IPR034042">
    <property type="entry name" value="PARN_R3H"/>
</dbReference>
<dbReference type="GO" id="GO:0004535">
    <property type="term" value="F:poly(A)-specific ribonuclease activity"/>
    <property type="evidence" value="ECO:0007669"/>
    <property type="project" value="UniProtKB-EC"/>
</dbReference>
<dbReference type="SUPFAM" id="SSF53098">
    <property type="entry name" value="Ribonuclease H-like"/>
    <property type="match status" value="2"/>
</dbReference>
<keyword evidence="18" id="KW-1185">Reference proteome</keyword>
<keyword evidence="7" id="KW-0963">Cytoplasm</keyword>
<dbReference type="GO" id="GO:1990431">
    <property type="term" value="P:priRNA 3'-end processing"/>
    <property type="evidence" value="ECO:0007669"/>
    <property type="project" value="TreeGrafter"/>
</dbReference>
<evidence type="ECO:0000313" key="18">
    <source>
        <dbReference type="Proteomes" id="UP000010552"/>
    </source>
</evidence>
<comment type="subcellular location">
    <subcellularLocation>
        <location evidence="3">Cytoplasm</location>
    </subcellularLocation>
    <subcellularLocation>
        <location evidence="2">Nucleus</location>
    </subcellularLocation>
</comment>
<dbReference type="GO" id="GO:0003723">
    <property type="term" value="F:RNA binding"/>
    <property type="evidence" value="ECO:0007669"/>
    <property type="project" value="UniProtKB-KW"/>
</dbReference>
<dbReference type="GO" id="GO:0000289">
    <property type="term" value="P:nuclear-transcribed mRNA poly(A) tail shortening"/>
    <property type="evidence" value="ECO:0007669"/>
    <property type="project" value="TreeGrafter"/>
</dbReference>
<dbReference type="GO" id="GO:0046872">
    <property type="term" value="F:metal ion binding"/>
    <property type="evidence" value="ECO:0007669"/>
    <property type="project" value="UniProtKB-KW"/>
</dbReference>
<dbReference type="InterPro" id="IPR006941">
    <property type="entry name" value="RNase_CAF1"/>
</dbReference>
<dbReference type="EMBL" id="KB030624">
    <property type="protein sequence ID" value="ELK13541.1"/>
    <property type="molecule type" value="Genomic_DNA"/>
</dbReference>
<dbReference type="Gene3D" id="3.30.70.330">
    <property type="match status" value="1"/>
</dbReference>
<name>L5KRG7_PTEAL</name>
<dbReference type="Gene3D" id="3.30.420.10">
    <property type="entry name" value="Ribonuclease H-like superfamily/Ribonuclease H"/>
    <property type="match status" value="2"/>
</dbReference>
<evidence type="ECO:0000256" key="11">
    <source>
        <dbReference type="ARBA" id="ARBA00022839"/>
    </source>
</evidence>
<dbReference type="SUPFAM" id="SSF54928">
    <property type="entry name" value="RNA-binding domain, RBD"/>
    <property type="match status" value="1"/>
</dbReference>
<keyword evidence="8" id="KW-0540">Nuclease</keyword>
<dbReference type="InterPro" id="IPR036397">
    <property type="entry name" value="RNaseH_sf"/>
</dbReference>
<dbReference type="InterPro" id="IPR012337">
    <property type="entry name" value="RNaseH-like_sf"/>
</dbReference>
<keyword evidence="11" id="KW-0269">Exonuclease</keyword>
<dbReference type="InterPro" id="IPR014789">
    <property type="entry name" value="PolyA-riboNase_RNA-binding"/>
</dbReference>
<evidence type="ECO:0000256" key="5">
    <source>
        <dbReference type="ARBA" id="ARBA00012161"/>
    </source>
</evidence>
<evidence type="ECO:0000259" key="16">
    <source>
        <dbReference type="PROSITE" id="PS51061"/>
    </source>
</evidence>
<evidence type="ECO:0000256" key="13">
    <source>
        <dbReference type="ARBA" id="ARBA00023242"/>
    </source>
</evidence>
<dbReference type="Proteomes" id="UP000010552">
    <property type="component" value="Unassembled WGS sequence"/>
</dbReference>
<feature type="domain" description="R3H" evidence="16">
    <location>
        <begin position="253"/>
        <end position="320"/>
    </location>
</feature>
<dbReference type="Pfam" id="PF04857">
    <property type="entry name" value="CAF1"/>
    <property type="match status" value="2"/>
</dbReference>
<evidence type="ECO:0000256" key="9">
    <source>
        <dbReference type="ARBA" id="ARBA00022723"/>
    </source>
</evidence>
<evidence type="ECO:0000256" key="6">
    <source>
        <dbReference type="ARBA" id="ARBA00015918"/>
    </source>
</evidence>